<evidence type="ECO:0000313" key="2">
    <source>
        <dbReference type="Proteomes" id="UP001583186"/>
    </source>
</evidence>
<protein>
    <submittedName>
        <fullName evidence="1">Uncharacterized protein</fullName>
    </submittedName>
</protein>
<name>A0ABR3ZC14_9PEZI</name>
<dbReference type="PANTHER" id="PTHR38795">
    <property type="entry name" value="DUF6604 DOMAIN-CONTAINING PROTEIN"/>
    <property type="match status" value="1"/>
</dbReference>
<reference evidence="1 2" key="1">
    <citation type="journal article" date="2024" name="IMA Fungus">
        <title>IMA Genome - F19 : A genome assembly and annotation guide to empower mycologists, including annotated draft genome sequences of Ceratocystis pirilliformis, Diaporthe australafricana, Fusarium ophioides, Paecilomyces lecythidis, and Sporothrix stenoceras.</title>
        <authorList>
            <person name="Aylward J."/>
            <person name="Wilson A.M."/>
            <person name="Visagie C.M."/>
            <person name="Spraker J."/>
            <person name="Barnes I."/>
            <person name="Buitendag C."/>
            <person name="Ceriani C."/>
            <person name="Del Mar Angel L."/>
            <person name="du Plessis D."/>
            <person name="Fuchs T."/>
            <person name="Gasser K."/>
            <person name="Kramer D."/>
            <person name="Li W."/>
            <person name="Munsamy K."/>
            <person name="Piso A."/>
            <person name="Price J.L."/>
            <person name="Sonnekus B."/>
            <person name="Thomas C."/>
            <person name="van der Nest A."/>
            <person name="van Dijk A."/>
            <person name="van Heerden A."/>
            <person name="van Vuuren N."/>
            <person name="Yilmaz N."/>
            <person name="Duong T.A."/>
            <person name="van der Merwe N.A."/>
            <person name="Wingfield M.J."/>
            <person name="Wingfield B.D."/>
        </authorList>
    </citation>
    <scope>NUCLEOTIDE SEQUENCE [LARGE SCALE GENOMIC DNA]</scope>
    <source>
        <strain evidence="1 2">CMW 5346</strain>
    </source>
</reference>
<dbReference type="PANTHER" id="PTHR38795:SF1">
    <property type="entry name" value="DUF6604 DOMAIN-CONTAINING PROTEIN"/>
    <property type="match status" value="1"/>
</dbReference>
<comment type="caution">
    <text evidence="1">The sequence shown here is derived from an EMBL/GenBank/DDBJ whole genome shotgun (WGS) entry which is preliminary data.</text>
</comment>
<sequence length="188" mass="21389">MTVSRGWSFNVLKEHVLREPVANFSPCRDIDLFLDRGSQRSGMGVPDAVHLLHHRFGLDSTLHGDSTRHKADYEILEKLHRDYVNWLRKAQCMQDAGGAPGSRFTSTNANGMWQYSPFLCGTGPEEALAESYRCSFTVMERILEPGLLVHLHNMLTKEGYLTRPIELYEKLEQLFAKLFSVPLVPGIR</sequence>
<keyword evidence="2" id="KW-1185">Reference proteome</keyword>
<organism evidence="1 2">
    <name type="scientific">Sporothrix stenoceras</name>
    <dbReference type="NCBI Taxonomy" id="5173"/>
    <lineage>
        <taxon>Eukaryota</taxon>
        <taxon>Fungi</taxon>
        <taxon>Dikarya</taxon>
        <taxon>Ascomycota</taxon>
        <taxon>Pezizomycotina</taxon>
        <taxon>Sordariomycetes</taxon>
        <taxon>Sordariomycetidae</taxon>
        <taxon>Ophiostomatales</taxon>
        <taxon>Ophiostomataceae</taxon>
        <taxon>Sporothrix</taxon>
    </lineage>
</organism>
<evidence type="ECO:0000313" key="1">
    <source>
        <dbReference type="EMBL" id="KAL1897860.1"/>
    </source>
</evidence>
<dbReference type="EMBL" id="JAWCUI010000017">
    <property type="protein sequence ID" value="KAL1897860.1"/>
    <property type="molecule type" value="Genomic_DNA"/>
</dbReference>
<proteinExistence type="predicted"/>
<accession>A0ABR3ZC14</accession>
<gene>
    <name evidence="1" type="ORF">Sste5346_003712</name>
</gene>
<dbReference type="Proteomes" id="UP001583186">
    <property type="component" value="Unassembled WGS sequence"/>
</dbReference>